<dbReference type="EMBL" id="LLYB01000103">
    <property type="protein sequence ID" value="KRR18612.1"/>
    <property type="molecule type" value="Genomic_DNA"/>
</dbReference>
<reference evidence="1 2" key="1">
    <citation type="submission" date="2014-03" db="EMBL/GenBank/DDBJ databases">
        <title>Bradyrhizobium valentinum sp. nov., isolated from effective nodules of Lupinus mariae-josephae, a lupine endemic of basic-lime soils in Eastern Spain.</title>
        <authorList>
            <person name="Duran D."/>
            <person name="Rey L."/>
            <person name="Navarro A."/>
            <person name="Busquets A."/>
            <person name="Imperial J."/>
            <person name="Ruiz-Argueso T."/>
        </authorList>
    </citation>
    <scope>NUCLEOTIDE SEQUENCE [LARGE SCALE GENOMIC DNA]</scope>
    <source>
        <strain evidence="1 2">CCBAU 23086</strain>
    </source>
</reference>
<dbReference type="AlphaFoldDB" id="A0A0R3MEC6"/>
<dbReference type="RefSeq" id="WP_057861518.1">
    <property type="nucleotide sequence ID" value="NZ_LLYB01000103.1"/>
</dbReference>
<dbReference type="Proteomes" id="UP000051660">
    <property type="component" value="Unassembled WGS sequence"/>
</dbReference>
<evidence type="ECO:0000313" key="2">
    <source>
        <dbReference type="Proteomes" id="UP000051660"/>
    </source>
</evidence>
<gene>
    <name evidence="1" type="ORF">CQ14_24815</name>
</gene>
<organism evidence="1 2">
    <name type="scientific">Bradyrhizobium lablabi</name>
    <dbReference type="NCBI Taxonomy" id="722472"/>
    <lineage>
        <taxon>Bacteria</taxon>
        <taxon>Pseudomonadati</taxon>
        <taxon>Pseudomonadota</taxon>
        <taxon>Alphaproteobacteria</taxon>
        <taxon>Hyphomicrobiales</taxon>
        <taxon>Nitrobacteraceae</taxon>
        <taxon>Bradyrhizobium</taxon>
    </lineage>
</organism>
<accession>A0A0R3MEC6</accession>
<protein>
    <submittedName>
        <fullName evidence="1">Uncharacterized protein</fullName>
    </submittedName>
</protein>
<proteinExistence type="predicted"/>
<name>A0A0R3MEC6_9BRAD</name>
<evidence type="ECO:0000313" key="1">
    <source>
        <dbReference type="EMBL" id="KRR18612.1"/>
    </source>
</evidence>
<sequence length="118" mass="12495">MDANFTVIAGGPGTDGSAFERELAVAVAGEVEREGPTLGAVADLWTFVVTHKEEILVGFTFAEAALQIVDRLIELATRRGSTIKVVDRGREVTVETSRRQEAADVVRAALERSAPAGG</sequence>
<comment type="caution">
    <text evidence="1">The sequence shown here is derived from an EMBL/GenBank/DDBJ whole genome shotgun (WGS) entry which is preliminary data.</text>
</comment>